<dbReference type="InterPro" id="IPR015920">
    <property type="entry name" value="Cellobiose_DH-like_cyt"/>
</dbReference>
<evidence type="ECO:0000256" key="5">
    <source>
        <dbReference type="ARBA" id="ARBA00022989"/>
    </source>
</evidence>
<dbReference type="Pfam" id="PF16010">
    <property type="entry name" value="CDH-cyt"/>
    <property type="match status" value="1"/>
</dbReference>
<dbReference type="GeneID" id="25327571"/>
<evidence type="ECO:0000256" key="2">
    <source>
        <dbReference type="ARBA" id="ARBA00022448"/>
    </source>
</evidence>
<dbReference type="CDD" id="cd08760">
    <property type="entry name" value="Cyt_b561_FRRS1_like"/>
    <property type="match status" value="1"/>
</dbReference>
<comment type="subcellular location">
    <subcellularLocation>
        <location evidence="1">Membrane</location>
    </subcellularLocation>
</comment>
<feature type="compositionally biased region" description="Low complexity" evidence="7">
    <location>
        <begin position="190"/>
        <end position="205"/>
    </location>
</feature>
<protein>
    <recommendedName>
        <fullName evidence="10">DOMON domain-containing protein</fullName>
    </recommendedName>
</protein>
<dbReference type="GO" id="GO:0016020">
    <property type="term" value="C:membrane"/>
    <property type="evidence" value="ECO:0007669"/>
    <property type="project" value="UniProtKB-SubCell"/>
</dbReference>
<keyword evidence="5 8" id="KW-1133">Transmembrane helix</keyword>
<dbReference type="HOGENOM" id="CLU_031471_1_0_1"/>
<sequence length="462" mass="47923">MAFRRALATAALVAGSAAQFAQFSDSGYGISVNVPSDTASSGSGSIYVQISAPSGTEWIGFGQGSQMSGANMFVVYAADSTNVTVSPRLGTGHTQPQVNGDAQISVLEGTGIASDGSLVANVRCDSCLNWSGGSMDPTDSSSSWIYAYKSGDALDSTSTDESISQHDGTGQFSLDLTTGTGGSSSNPFVASSGSSDGSASASGSATQTASNGQATATDAGSAATIPAVATATGGVSNPVASSNPSTSGSGSSHSVSDPNQATRVAHAIVMPLVFVILFPLSALTIYLPYNEKVRHIHAPLQVVSVILMLVGLGLGVKLANKLNKVDEYHQVIGYIVVAWMVFFQPALGLWQHLQFRKKGTRSPMGHGHRWLGRAFILLGIVNGGLGFKQAGTVGSDNVPTYSVVVYSIVTVVVFLLYIAVIVIMPRLAARRNVSNSNLGEKPRPRSQGYEMHNRSVDRRGYA</sequence>
<proteinExistence type="predicted"/>
<feature type="region of interest" description="Disordered" evidence="7">
    <location>
        <begin position="234"/>
        <end position="258"/>
    </location>
</feature>
<dbReference type="SMART" id="SM00665">
    <property type="entry name" value="B561"/>
    <property type="match status" value="1"/>
</dbReference>
<dbReference type="AlphaFoldDB" id="A0A0D2FAM4"/>
<dbReference type="SUPFAM" id="SSF49344">
    <property type="entry name" value="CBD9-like"/>
    <property type="match status" value="1"/>
</dbReference>
<dbReference type="OrthoDB" id="19261at2759"/>
<evidence type="ECO:0000256" key="3">
    <source>
        <dbReference type="ARBA" id="ARBA00022692"/>
    </source>
</evidence>
<keyword evidence="3 8" id="KW-0812">Transmembrane</keyword>
<dbReference type="PROSITE" id="PS50836">
    <property type="entry name" value="DOMON"/>
    <property type="match status" value="1"/>
</dbReference>
<gene>
    <name evidence="11" type="ORF">PV05_05663</name>
</gene>
<dbReference type="PANTHER" id="PTHR47797:SF1">
    <property type="entry name" value="CYTOCHROME B561 DOMAIN-CONTAINING PROTEIN-RELATED"/>
    <property type="match status" value="1"/>
</dbReference>
<keyword evidence="4" id="KW-0249">Electron transport</keyword>
<dbReference type="InterPro" id="IPR006593">
    <property type="entry name" value="Cyt_b561/ferric_Rdtase_TM"/>
</dbReference>
<keyword evidence="9" id="KW-0732">Signal</keyword>
<feature type="compositionally biased region" description="Polar residues" evidence="7">
    <location>
        <begin position="156"/>
        <end position="189"/>
    </location>
</feature>
<feature type="chain" id="PRO_5002241803" description="DOMON domain-containing protein" evidence="9">
    <location>
        <begin position="19"/>
        <end position="462"/>
    </location>
</feature>
<dbReference type="EMBL" id="KN847319">
    <property type="protein sequence ID" value="KIW57059.1"/>
    <property type="molecule type" value="Genomic_DNA"/>
</dbReference>
<evidence type="ECO:0000313" key="12">
    <source>
        <dbReference type="Proteomes" id="UP000054342"/>
    </source>
</evidence>
<reference evidence="11 12" key="1">
    <citation type="submission" date="2015-01" db="EMBL/GenBank/DDBJ databases">
        <title>The Genome Sequence of Exophiala xenobiotica CBS118157.</title>
        <authorList>
            <consortium name="The Broad Institute Genomics Platform"/>
            <person name="Cuomo C."/>
            <person name="de Hoog S."/>
            <person name="Gorbushina A."/>
            <person name="Stielow B."/>
            <person name="Teixiera M."/>
            <person name="Abouelleil A."/>
            <person name="Chapman S.B."/>
            <person name="Priest M."/>
            <person name="Young S.K."/>
            <person name="Wortman J."/>
            <person name="Nusbaum C."/>
            <person name="Birren B."/>
        </authorList>
    </citation>
    <scope>NUCLEOTIDE SEQUENCE [LARGE SCALE GENOMIC DNA]</scope>
    <source>
        <strain evidence="11 12">CBS 118157</strain>
    </source>
</reference>
<feature type="transmembrane region" description="Helical" evidence="8">
    <location>
        <begin position="331"/>
        <end position="350"/>
    </location>
</feature>
<dbReference type="Proteomes" id="UP000054342">
    <property type="component" value="Unassembled WGS sequence"/>
</dbReference>
<keyword evidence="12" id="KW-1185">Reference proteome</keyword>
<evidence type="ECO:0000256" key="4">
    <source>
        <dbReference type="ARBA" id="ARBA00022982"/>
    </source>
</evidence>
<feature type="compositionally biased region" description="Low complexity" evidence="7">
    <location>
        <begin position="241"/>
        <end position="256"/>
    </location>
</feature>
<evidence type="ECO:0000256" key="9">
    <source>
        <dbReference type="SAM" id="SignalP"/>
    </source>
</evidence>
<accession>A0A0D2FAM4</accession>
<feature type="transmembrane region" description="Helical" evidence="8">
    <location>
        <begin position="264"/>
        <end position="287"/>
    </location>
</feature>
<dbReference type="InterPro" id="IPR005018">
    <property type="entry name" value="DOMON_domain"/>
</dbReference>
<evidence type="ECO:0000313" key="11">
    <source>
        <dbReference type="EMBL" id="KIW57059.1"/>
    </source>
</evidence>
<dbReference type="Pfam" id="PF03188">
    <property type="entry name" value="Cytochrom_B561"/>
    <property type="match status" value="1"/>
</dbReference>
<dbReference type="STRING" id="348802.A0A0D2FAM4"/>
<evidence type="ECO:0000256" key="8">
    <source>
        <dbReference type="SAM" id="Phobius"/>
    </source>
</evidence>
<evidence type="ECO:0000256" key="6">
    <source>
        <dbReference type="ARBA" id="ARBA00023136"/>
    </source>
</evidence>
<feature type="transmembrane region" description="Helical" evidence="8">
    <location>
        <begin position="370"/>
        <end position="391"/>
    </location>
</feature>
<feature type="compositionally biased region" description="Basic and acidic residues" evidence="7">
    <location>
        <begin position="451"/>
        <end position="462"/>
    </location>
</feature>
<feature type="region of interest" description="Disordered" evidence="7">
    <location>
        <begin position="156"/>
        <end position="217"/>
    </location>
</feature>
<feature type="transmembrane region" description="Helical" evidence="8">
    <location>
        <begin position="299"/>
        <end position="319"/>
    </location>
</feature>
<feature type="transmembrane region" description="Helical" evidence="8">
    <location>
        <begin position="403"/>
        <end position="424"/>
    </location>
</feature>
<evidence type="ECO:0000256" key="7">
    <source>
        <dbReference type="SAM" id="MobiDB-lite"/>
    </source>
</evidence>
<dbReference type="Gene3D" id="2.60.40.1210">
    <property type="entry name" value="Cellobiose dehydrogenase, cytochrome domain"/>
    <property type="match status" value="1"/>
</dbReference>
<evidence type="ECO:0000259" key="10">
    <source>
        <dbReference type="PROSITE" id="PS50836"/>
    </source>
</evidence>
<dbReference type="Gene3D" id="1.20.120.1770">
    <property type="match status" value="1"/>
</dbReference>
<feature type="domain" description="DOMON" evidence="10">
    <location>
        <begin position="26"/>
        <end position="151"/>
    </location>
</feature>
<dbReference type="PANTHER" id="PTHR47797">
    <property type="entry name" value="DEHYDROGENASE, PUTATIVE (AFU_ORTHOLOGUE AFUA_8G05805)-RELATED"/>
    <property type="match status" value="1"/>
</dbReference>
<organism evidence="11 12">
    <name type="scientific">Exophiala xenobiotica</name>
    <dbReference type="NCBI Taxonomy" id="348802"/>
    <lineage>
        <taxon>Eukaryota</taxon>
        <taxon>Fungi</taxon>
        <taxon>Dikarya</taxon>
        <taxon>Ascomycota</taxon>
        <taxon>Pezizomycotina</taxon>
        <taxon>Eurotiomycetes</taxon>
        <taxon>Chaetothyriomycetidae</taxon>
        <taxon>Chaetothyriales</taxon>
        <taxon>Herpotrichiellaceae</taxon>
        <taxon>Exophiala</taxon>
    </lineage>
</organism>
<dbReference type="CDD" id="cd09630">
    <property type="entry name" value="CDH_like_cytochrome"/>
    <property type="match status" value="1"/>
</dbReference>
<feature type="compositionally biased region" description="Polar residues" evidence="7">
    <location>
        <begin position="206"/>
        <end position="217"/>
    </location>
</feature>
<keyword evidence="2" id="KW-0813">Transport</keyword>
<name>A0A0D2FAM4_9EURO</name>
<dbReference type="RefSeq" id="XP_013317643.1">
    <property type="nucleotide sequence ID" value="XM_013462189.1"/>
</dbReference>
<evidence type="ECO:0000256" key="1">
    <source>
        <dbReference type="ARBA" id="ARBA00004370"/>
    </source>
</evidence>
<feature type="signal peptide" evidence="9">
    <location>
        <begin position="1"/>
        <end position="18"/>
    </location>
</feature>
<keyword evidence="6 8" id="KW-0472">Membrane</keyword>
<feature type="region of interest" description="Disordered" evidence="7">
    <location>
        <begin position="435"/>
        <end position="462"/>
    </location>
</feature>
<dbReference type="SMART" id="SM00664">
    <property type="entry name" value="DoH"/>
    <property type="match status" value="1"/>
</dbReference>